<dbReference type="Pfam" id="PF25917">
    <property type="entry name" value="BSH_RND"/>
    <property type="match status" value="1"/>
</dbReference>
<comment type="caution">
    <text evidence="4">The sequence shown here is derived from an EMBL/GenBank/DDBJ whole genome shotgun (WGS) entry which is preliminary data.</text>
</comment>
<dbReference type="PANTHER" id="PTHR30386">
    <property type="entry name" value="MEMBRANE FUSION SUBUNIT OF EMRAB-TOLC MULTIDRUG EFFLUX PUMP"/>
    <property type="match status" value="1"/>
</dbReference>
<dbReference type="InterPro" id="IPR050739">
    <property type="entry name" value="MFP"/>
</dbReference>
<proteinExistence type="predicted"/>
<dbReference type="Gene3D" id="2.40.30.170">
    <property type="match status" value="1"/>
</dbReference>
<dbReference type="Gene3D" id="1.10.287.470">
    <property type="entry name" value="Helix hairpin bin"/>
    <property type="match status" value="2"/>
</dbReference>
<dbReference type="InterPro" id="IPR058625">
    <property type="entry name" value="MdtA-like_BSH"/>
</dbReference>
<dbReference type="Proteomes" id="UP001312908">
    <property type="component" value="Unassembled WGS sequence"/>
</dbReference>
<evidence type="ECO:0000256" key="1">
    <source>
        <dbReference type="SAM" id="Coils"/>
    </source>
</evidence>
<feature type="transmembrane region" description="Helical" evidence="2">
    <location>
        <begin position="12"/>
        <end position="33"/>
    </location>
</feature>
<organism evidence="4 5">
    <name type="scientific">Sorlinia euscelidii</name>
    <dbReference type="NCBI Taxonomy" id="3081148"/>
    <lineage>
        <taxon>Bacteria</taxon>
        <taxon>Pseudomonadati</taxon>
        <taxon>Pseudomonadota</taxon>
        <taxon>Alphaproteobacteria</taxon>
        <taxon>Acetobacterales</taxon>
        <taxon>Acetobacteraceae</taxon>
        <taxon>Sorlinia</taxon>
    </lineage>
</organism>
<gene>
    <name evidence="4" type="primary">hlyD</name>
    <name evidence="4" type="ORF">DOFOFD_08145</name>
</gene>
<dbReference type="PRINTS" id="PR01490">
    <property type="entry name" value="RTXTOXIND"/>
</dbReference>
<evidence type="ECO:0000313" key="5">
    <source>
        <dbReference type="Proteomes" id="UP001312908"/>
    </source>
</evidence>
<dbReference type="Gene3D" id="2.40.50.100">
    <property type="match status" value="1"/>
</dbReference>
<keyword evidence="5" id="KW-1185">Reference proteome</keyword>
<feature type="coiled-coil region" evidence="1">
    <location>
        <begin position="125"/>
        <end position="190"/>
    </location>
</feature>
<name>A0ABU7U5U0_9PROT</name>
<dbReference type="EMBL" id="JAWJZY010000003">
    <property type="protein sequence ID" value="MEE8658980.1"/>
    <property type="molecule type" value="Genomic_DNA"/>
</dbReference>
<dbReference type="SUPFAM" id="SSF111369">
    <property type="entry name" value="HlyD-like secretion proteins"/>
    <property type="match status" value="3"/>
</dbReference>
<keyword evidence="2" id="KW-0812">Transmembrane</keyword>
<evidence type="ECO:0000259" key="3">
    <source>
        <dbReference type="Pfam" id="PF25917"/>
    </source>
</evidence>
<accession>A0ABU7U5U0</accession>
<reference evidence="4 5" key="1">
    <citation type="submission" date="2023-10" db="EMBL/GenBank/DDBJ databases">
        <title>Sorlinia euscelidii gen. nov., sp. nov., an acetic acid bacteria isolated from the gut of Euscelidius variegatus emitter.</title>
        <authorList>
            <person name="Michoud G."/>
            <person name="Marasco R."/>
            <person name="Seferji K."/>
            <person name="Gonella E."/>
            <person name="Garuglieri E."/>
            <person name="Alma A."/>
            <person name="Mapelli F."/>
            <person name="Borin S."/>
            <person name="Daffonchio D."/>
            <person name="Crotti E."/>
        </authorList>
    </citation>
    <scope>NUCLEOTIDE SEQUENCE [LARGE SCALE GENOMIC DNA]</scope>
    <source>
        <strain evidence="4 5">EV16P</strain>
    </source>
</reference>
<feature type="domain" description="Multidrug resistance protein MdtA-like barrel-sandwich hybrid" evidence="3">
    <location>
        <begin position="52"/>
        <end position="245"/>
    </location>
</feature>
<dbReference type="RefSeq" id="WP_394819855.1">
    <property type="nucleotide sequence ID" value="NZ_JAWJZY010000003.1"/>
</dbReference>
<keyword evidence="2" id="KW-1133">Transmembrane helix</keyword>
<evidence type="ECO:0000313" key="4">
    <source>
        <dbReference type="EMBL" id="MEE8658980.1"/>
    </source>
</evidence>
<protein>
    <submittedName>
        <fullName evidence="4">Secretion protein HlyD family protein</fullName>
    </submittedName>
</protein>
<keyword evidence="2" id="KW-0472">Membrane</keyword>
<evidence type="ECO:0000256" key="2">
    <source>
        <dbReference type="SAM" id="Phobius"/>
    </source>
</evidence>
<keyword evidence="1" id="KW-0175">Coiled coil</keyword>
<sequence>MADEDQKPIPYLPFVMAGTVVFVFLLIVIWIVFFPSGRVWTNDAYVTAHYTTIAPRISGQVQAVRVDDNQMVKRGQVLVQLDPRDYETALAEAQARLAQDKALVLDTEATVNRHPAIVTERQANVRRLKAQLQFARLNARRFKNLAATGAGSRQEGQATAAQLQQLRAQIEGAEAAVKAEEEQTRVLTARHEAALKTLQQDAARVHQAELNLFYTKIIAPFDGMVGEKTVQNGNFVGPGAALMALVPMNALWVRANYREIALRHVQPGQKARIHVDAYNIDLDGVVDSVPPASGAAFAPLAPENATGNFTKIVQRLPVKIVISPDQPLANLLRMGFSVETTIYTGNADIVGRQAKTSEAITDK</sequence>
<dbReference type="PANTHER" id="PTHR30386:SF24">
    <property type="entry name" value="MULTIDRUG RESISTANCE EFFLUX PUMP"/>
    <property type="match status" value="1"/>
</dbReference>